<evidence type="ECO:0000313" key="2">
    <source>
        <dbReference type="EMBL" id="MCD7039140.1"/>
    </source>
</evidence>
<evidence type="ECO:0000256" key="1">
    <source>
        <dbReference type="SAM" id="MobiDB-lite"/>
    </source>
</evidence>
<comment type="caution">
    <text evidence="2">The sequence shown here is derived from an EMBL/GenBank/DDBJ whole genome shotgun (WGS) entry which is preliminary data.</text>
</comment>
<gene>
    <name evidence="2" type="ORF">LRQ20_12435</name>
</gene>
<organism evidence="2 3">
    <name type="scientific">Pseudomonas petroselini</name>
    <dbReference type="NCBI Taxonomy" id="2899822"/>
    <lineage>
        <taxon>Bacteria</taxon>
        <taxon>Pseudomonadati</taxon>
        <taxon>Pseudomonadota</taxon>
        <taxon>Gammaproteobacteria</taxon>
        <taxon>Pseudomonadales</taxon>
        <taxon>Pseudomonadaceae</taxon>
        <taxon>Pseudomonas</taxon>
    </lineage>
</organism>
<name>A0ABS8QTY2_9PSED</name>
<dbReference type="EMBL" id="JAJOZI010000062">
    <property type="protein sequence ID" value="MCD7039140.1"/>
    <property type="molecule type" value="Genomic_DNA"/>
</dbReference>
<dbReference type="Proteomes" id="UP001154922">
    <property type="component" value="Unassembled WGS sequence"/>
</dbReference>
<accession>A0ABS8QTY2</accession>
<dbReference type="RefSeq" id="WP_231808457.1">
    <property type="nucleotide sequence ID" value="NZ_CP173614.1"/>
</dbReference>
<reference evidence="2 3" key="2">
    <citation type="journal article" date="2023" name="Plant Pathol.">
        <title>Dismantling and reorganizing Pseudomonas marginalis sensu#lato.</title>
        <authorList>
            <person name="Sawada H."/>
            <person name="Fujikawa T."/>
            <person name="Satou M."/>
        </authorList>
    </citation>
    <scope>NUCLEOTIDE SEQUENCE [LARGE SCALE GENOMIC DNA]</scope>
    <source>
        <strain evidence="2 3">MAFF 311096</strain>
    </source>
</reference>
<feature type="compositionally biased region" description="Low complexity" evidence="1">
    <location>
        <begin position="45"/>
        <end position="55"/>
    </location>
</feature>
<evidence type="ECO:0000313" key="3">
    <source>
        <dbReference type="Proteomes" id="UP001154922"/>
    </source>
</evidence>
<proteinExistence type="predicted"/>
<keyword evidence="3" id="KW-1185">Reference proteome</keyword>
<sequence length="334" mass="36997">MPSISPTNSHDTLPTFPDASAVGVLESNGVKRRVTIDDATGRLGGSLPDSSGSGSTVDKDVAARQIVKAIRGFISGKSHERMIHNGSLWRGAPASAEKDHIDKLSRNNLKTLYKELGGLSAQESKFLTEFFNVPLYATHSTAAPVKREDDNIALFSRQKLIDRSIIFNTDNSPQEDIKLLGNDDFVFFALEAGVEPKKPSSRFGGTTFRFEFDAPAFKDSAWLSLVEMRFAQTPNLDRHIDSLSGPEYARVSKRKLNPFETVFSGGDMRAGIGLSLVQDFRKLSPASNHRMLECTGEVEMNKLVNGFYRPEIKVARHFFSDNYMEAAVRKDDKT</sequence>
<protein>
    <submittedName>
        <fullName evidence="2">Uncharacterized protein</fullName>
    </submittedName>
</protein>
<reference evidence="2 3" key="1">
    <citation type="journal article" date="2022" name="Int. J. Syst. Evol. Microbiol.">
        <title>Pseudomonas petroselini sp. nov., a pathogen causing bacterial rot of parsley in Japan.</title>
        <authorList>
            <person name="Sawada H."/>
            <person name="Fujikawa T."/>
            <person name="Osada S."/>
            <person name="Satou M."/>
        </authorList>
    </citation>
    <scope>NUCLEOTIDE SEQUENCE [LARGE SCALE GENOMIC DNA]</scope>
    <source>
        <strain evidence="2 3">MAFF 311096</strain>
    </source>
</reference>
<feature type="region of interest" description="Disordered" evidence="1">
    <location>
        <begin position="39"/>
        <end position="58"/>
    </location>
</feature>